<protein>
    <submittedName>
        <fullName evidence="1">Uncharacterized protein</fullName>
    </submittedName>
</protein>
<dbReference type="Proteomes" id="UP000054538">
    <property type="component" value="Unassembled WGS sequence"/>
</dbReference>
<evidence type="ECO:0000313" key="2">
    <source>
        <dbReference type="Proteomes" id="UP000054538"/>
    </source>
</evidence>
<accession>A0A0D0D944</accession>
<dbReference type="AlphaFoldDB" id="A0A0D0D944"/>
<organism evidence="1 2">
    <name type="scientific">Paxillus rubicundulus Ve08.2h10</name>
    <dbReference type="NCBI Taxonomy" id="930991"/>
    <lineage>
        <taxon>Eukaryota</taxon>
        <taxon>Fungi</taxon>
        <taxon>Dikarya</taxon>
        <taxon>Basidiomycota</taxon>
        <taxon>Agaricomycotina</taxon>
        <taxon>Agaricomycetes</taxon>
        <taxon>Agaricomycetidae</taxon>
        <taxon>Boletales</taxon>
        <taxon>Paxilineae</taxon>
        <taxon>Paxillaceae</taxon>
        <taxon>Paxillus</taxon>
    </lineage>
</organism>
<gene>
    <name evidence="1" type="ORF">PAXRUDRAFT_20572</name>
</gene>
<evidence type="ECO:0000313" key="1">
    <source>
        <dbReference type="EMBL" id="KIK73705.1"/>
    </source>
</evidence>
<reference evidence="1 2" key="1">
    <citation type="submission" date="2014-04" db="EMBL/GenBank/DDBJ databases">
        <authorList>
            <consortium name="DOE Joint Genome Institute"/>
            <person name="Kuo A."/>
            <person name="Kohler A."/>
            <person name="Jargeat P."/>
            <person name="Nagy L.G."/>
            <person name="Floudas D."/>
            <person name="Copeland A."/>
            <person name="Barry K.W."/>
            <person name="Cichocki N."/>
            <person name="Veneault-Fourrey C."/>
            <person name="LaButti K."/>
            <person name="Lindquist E.A."/>
            <person name="Lipzen A."/>
            <person name="Lundell T."/>
            <person name="Morin E."/>
            <person name="Murat C."/>
            <person name="Sun H."/>
            <person name="Tunlid A."/>
            <person name="Henrissat B."/>
            <person name="Grigoriev I.V."/>
            <person name="Hibbett D.S."/>
            <person name="Martin F."/>
            <person name="Nordberg H.P."/>
            <person name="Cantor M.N."/>
            <person name="Hua S.X."/>
        </authorList>
    </citation>
    <scope>NUCLEOTIDE SEQUENCE [LARGE SCALE GENOMIC DNA]</scope>
    <source>
        <strain evidence="1 2">Ve08.2h10</strain>
    </source>
</reference>
<dbReference type="InParanoid" id="A0A0D0D944"/>
<proteinExistence type="predicted"/>
<dbReference type="HOGENOM" id="CLU_2622740_0_0_1"/>
<name>A0A0D0D944_9AGAM</name>
<keyword evidence="2" id="KW-1185">Reference proteome</keyword>
<dbReference type="EMBL" id="KN829491">
    <property type="protein sequence ID" value="KIK73705.1"/>
    <property type="molecule type" value="Genomic_DNA"/>
</dbReference>
<sequence length="78" mass="8688">MFLSKASINANNNIDTTHSITTASPIIASKAHWALHPQVFARLHMFMIRYTPILNIKRLCAAADKVGDMFCHSDGYPT</sequence>
<reference evidence="2" key="2">
    <citation type="submission" date="2015-01" db="EMBL/GenBank/DDBJ databases">
        <title>Evolutionary Origins and Diversification of the Mycorrhizal Mutualists.</title>
        <authorList>
            <consortium name="DOE Joint Genome Institute"/>
            <consortium name="Mycorrhizal Genomics Consortium"/>
            <person name="Kohler A."/>
            <person name="Kuo A."/>
            <person name="Nagy L.G."/>
            <person name="Floudas D."/>
            <person name="Copeland A."/>
            <person name="Barry K.W."/>
            <person name="Cichocki N."/>
            <person name="Veneault-Fourrey C."/>
            <person name="LaButti K."/>
            <person name="Lindquist E.A."/>
            <person name="Lipzen A."/>
            <person name="Lundell T."/>
            <person name="Morin E."/>
            <person name="Murat C."/>
            <person name="Riley R."/>
            <person name="Ohm R."/>
            <person name="Sun H."/>
            <person name="Tunlid A."/>
            <person name="Henrissat B."/>
            <person name="Grigoriev I.V."/>
            <person name="Hibbett D.S."/>
            <person name="Martin F."/>
        </authorList>
    </citation>
    <scope>NUCLEOTIDE SEQUENCE [LARGE SCALE GENOMIC DNA]</scope>
    <source>
        <strain evidence="2">Ve08.2h10</strain>
    </source>
</reference>